<dbReference type="NCBIfam" id="TIGR03197">
    <property type="entry name" value="MnmC_Cterm"/>
    <property type="match status" value="1"/>
</dbReference>
<dbReference type="GO" id="GO:0016645">
    <property type="term" value="F:oxidoreductase activity, acting on the CH-NH group of donors"/>
    <property type="evidence" value="ECO:0007669"/>
    <property type="project" value="InterPro"/>
</dbReference>
<dbReference type="GO" id="GO:0005737">
    <property type="term" value="C:cytoplasm"/>
    <property type="evidence" value="ECO:0007669"/>
    <property type="project" value="UniProtKB-SubCell"/>
</dbReference>
<keyword evidence="4 10" id="KW-0808">Transferase</keyword>
<dbReference type="InterPro" id="IPR023032">
    <property type="entry name" value="tRNA_MAMT_biosynth_bifunc_MnmC"/>
</dbReference>
<evidence type="ECO:0000256" key="5">
    <source>
        <dbReference type="ARBA" id="ARBA00022691"/>
    </source>
</evidence>
<evidence type="ECO:0000259" key="12">
    <source>
        <dbReference type="Pfam" id="PF05430"/>
    </source>
</evidence>
<dbReference type="AlphaFoldDB" id="Q1N5L0"/>
<feature type="region of interest" description="FAD-dependent cmnm(5)s(2)U34 oxidoreductase" evidence="10">
    <location>
        <begin position="271"/>
        <end position="662"/>
    </location>
</feature>
<keyword evidence="7 10" id="KW-0274">FAD</keyword>
<feature type="region of interest" description="tRNA (mnm(5)s(2)U34)-methyltransferase" evidence="10">
    <location>
        <begin position="1"/>
        <end position="240"/>
    </location>
</feature>
<dbReference type="NCBIfam" id="NF002481">
    <property type="entry name" value="PRK01747.1-2"/>
    <property type="match status" value="1"/>
</dbReference>
<dbReference type="HAMAP" id="MF_01102">
    <property type="entry name" value="MnmC"/>
    <property type="match status" value="1"/>
</dbReference>
<dbReference type="OrthoDB" id="9786494at2"/>
<dbReference type="GO" id="GO:0002097">
    <property type="term" value="P:tRNA wobble base modification"/>
    <property type="evidence" value="ECO:0007669"/>
    <property type="project" value="UniProtKB-UniRule"/>
</dbReference>
<dbReference type="PANTHER" id="PTHR13847:SF283">
    <property type="entry name" value="TRNA 5-METHYLAMINOMETHYL-2-THIOURIDINE BIOSYNTHESIS BIFUNCTIONAL PROTEIN MNMC"/>
    <property type="match status" value="1"/>
</dbReference>
<dbReference type="GO" id="GO:0050660">
    <property type="term" value="F:flavin adenine dinucleotide binding"/>
    <property type="evidence" value="ECO:0007669"/>
    <property type="project" value="UniProtKB-UniRule"/>
</dbReference>
<evidence type="ECO:0000256" key="6">
    <source>
        <dbReference type="ARBA" id="ARBA00022694"/>
    </source>
</evidence>
<comment type="catalytic activity">
    <reaction evidence="10">
        <text>5-aminomethyl-2-thiouridine(34) in tRNA + S-adenosyl-L-methionine = 5-methylaminomethyl-2-thiouridine(34) in tRNA + S-adenosyl-L-homocysteine + H(+)</text>
        <dbReference type="Rhea" id="RHEA:19569"/>
        <dbReference type="Rhea" id="RHEA-COMP:10195"/>
        <dbReference type="Rhea" id="RHEA-COMP:10197"/>
        <dbReference type="ChEBI" id="CHEBI:15378"/>
        <dbReference type="ChEBI" id="CHEBI:57856"/>
        <dbReference type="ChEBI" id="CHEBI:59789"/>
        <dbReference type="ChEBI" id="CHEBI:74454"/>
        <dbReference type="ChEBI" id="CHEBI:74455"/>
        <dbReference type="EC" id="2.1.1.61"/>
    </reaction>
</comment>
<dbReference type="InterPro" id="IPR008471">
    <property type="entry name" value="MnmC-like_methylTransf"/>
</dbReference>
<organism evidence="13 14">
    <name type="scientific">Bermanella marisrubri</name>
    <dbReference type="NCBI Taxonomy" id="207949"/>
    <lineage>
        <taxon>Bacteria</taxon>
        <taxon>Pseudomonadati</taxon>
        <taxon>Pseudomonadota</taxon>
        <taxon>Gammaproteobacteria</taxon>
        <taxon>Oceanospirillales</taxon>
        <taxon>Oceanospirillaceae</taxon>
        <taxon>Bermanella</taxon>
    </lineage>
</organism>
<dbReference type="EC" id="1.5.-.-" evidence="10"/>
<dbReference type="InterPro" id="IPR047785">
    <property type="entry name" value="tRNA_MNMC2"/>
</dbReference>
<comment type="similarity">
    <text evidence="10">In the N-terminal section; belongs to the methyltransferase superfamily. tRNA (mnm(5)s(2)U34)-methyltransferase family.</text>
</comment>
<dbReference type="SUPFAM" id="SSF51905">
    <property type="entry name" value="FAD/NAD(P)-binding domain"/>
    <property type="match status" value="1"/>
</dbReference>
<dbReference type="HOGENOM" id="CLU_022427_1_0_6"/>
<feature type="domain" description="FAD dependent oxidoreductase" evidence="11">
    <location>
        <begin position="268"/>
        <end position="635"/>
    </location>
</feature>
<comment type="cofactor">
    <cofactor evidence="10">
        <name>FAD</name>
        <dbReference type="ChEBI" id="CHEBI:57692"/>
    </cofactor>
</comment>
<keyword evidence="6 10" id="KW-0819">tRNA processing</keyword>
<proteinExistence type="inferred from homology"/>
<keyword evidence="1 10" id="KW-0963">Cytoplasm</keyword>
<dbReference type="InterPro" id="IPR029063">
    <property type="entry name" value="SAM-dependent_MTases_sf"/>
</dbReference>
<dbReference type="Gene3D" id="3.40.50.150">
    <property type="entry name" value="Vaccinia Virus protein VP39"/>
    <property type="match status" value="1"/>
</dbReference>
<keyword evidence="8 10" id="KW-0560">Oxidoreductase</keyword>
<evidence type="ECO:0000313" key="13">
    <source>
        <dbReference type="EMBL" id="EAT13932.1"/>
    </source>
</evidence>
<evidence type="ECO:0000256" key="9">
    <source>
        <dbReference type="ARBA" id="ARBA00023268"/>
    </source>
</evidence>
<gene>
    <name evidence="10" type="primary">mnmC</name>
    <name evidence="13" type="ORF">RED65_11079</name>
</gene>
<dbReference type="Gene3D" id="3.50.50.60">
    <property type="entry name" value="FAD/NAD(P)-binding domain"/>
    <property type="match status" value="1"/>
</dbReference>
<dbReference type="InterPro" id="IPR036188">
    <property type="entry name" value="FAD/NAD-bd_sf"/>
</dbReference>
<comment type="function">
    <text evidence="10">Catalyzes the last two steps in the biosynthesis of 5-methylaminomethyl-2-thiouridine (mnm(5)s(2)U) at the wobble position (U34) in tRNA. Catalyzes the FAD-dependent demodification of cmnm(5)s(2)U34 to nm(5)s(2)U34, followed by the transfer of a methyl group from S-adenosyl-L-methionine to nm(5)s(2)U34, to form mnm(5)s(2)U34.</text>
</comment>
<dbReference type="EC" id="2.1.1.61" evidence="10"/>
<evidence type="ECO:0000313" key="14">
    <source>
        <dbReference type="Proteomes" id="UP000004263"/>
    </source>
</evidence>
<dbReference type="PANTHER" id="PTHR13847">
    <property type="entry name" value="SARCOSINE DEHYDROGENASE-RELATED"/>
    <property type="match status" value="1"/>
</dbReference>
<dbReference type="InterPro" id="IPR017610">
    <property type="entry name" value="tRNA_S-uridine_synth_MnmC_C"/>
</dbReference>
<sequence length="662" mass="73952">MIKPAQITWSDDTPISTEFDDVYFSKASGLDETRYVFIKQNHLPERWANHPVSQFTIAETGFGTGLNFLCAWQQWLKQSSEGQTLHFTSVEKFPLQKADLVTALNKWPELSPLANTLCDFYPELVPGWHSIHLPTPTELQHSSTGEVVLHLYFGDIHDWLSETTARVDAWFLDGFAPAKNPEMWQPKLFSQMARLSYANTTVATFTAAGLVKRGLKGAGFKVEKAKGFGKKRDMLVANYQATIGPVLPNYLTQPPWFCVPQNQTPKNVIIVGAGIAGCSTAYSLAKRGYKVTLIEKQEGIAMGGSGNAQGVIYAKLPVKFTTQSDFYLSGYLYSLRVLKQTLGEPQRINRQQQWDDCGVLQLALNEKEQQRQIKFENNHDLQSIIARVSAEQASKIAGIHLKHEGLWFKNGAWVYPKAWCDALIKHENISLITKCTVEDIQYGNGQWQIHCSVDREKTTIKGNNLVICNAYEAKKLNALSFLPTKAMAGQVSQAKQNSLTLNTVLCGDSYVTPIHDGRINFGASYRVNSTATEIRAEDTDHNLKSLMDNFPAVAEQIDVALGGRASVRCSTPDYTPIVGAVCEPESFFRDFEPLRKNKKWRFRQPATFYPNLYLNLGHGSRGLSTAPLCAELVAAQMNSEPWPLQTSTAEILSPNRFLVNLL</sequence>
<dbReference type="NCBIfam" id="NF033855">
    <property type="entry name" value="tRNA_MNMC2"/>
    <property type="match status" value="1"/>
</dbReference>
<keyword evidence="5 10" id="KW-0949">S-adenosyl-L-methionine</keyword>
<dbReference type="GO" id="GO:0032259">
    <property type="term" value="P:methylation"/>
    <property type="evidence" value="ECO:0007669"/>
    <property type="project" value="UniProtKB-KW"/>
</dbReference>
<dbReference type="STRING" id="207949.RED65_11079"/>
<evidence type="ECO:0000256" key="10">
    <source>
        <dbReference type="HAMAP-Rule" id="MF_01102"/>
    </source>
</evidence>
<keyword evidence="3 10" id="KW-0285">Flavoprotein</keyword>
<feature type="domain" description="MnmC-like methyltransferase" evidence="12">
    <location>
        <begin position="143"/>
        <end position="238"/>
    </location>
</feature>
<keyword evidence="14" id="KW-1185">Reference proteome</keyword>
<dbReference type="GO" id="GO:0004808">
    <property type="term" value="F:tRNA (5-methylaminomethyl-2-thiouridylate)(34)-methyltransferase activity"/>
    <property type="evidence" value="ECO:0007669"/>
    <property type="project" value="UniProtKB-EC"/>
</dbReference>
<evidence type="ECO:0000256" key="2">
    <source>
        <dbReference type="ARBA" id="ARBA00022603"/>
    </source>
</evidence>
<accession>Q1N5L0</accession>
<dbReference type="Gene3D" id="3.30.9.10">
    <property type="entry name" value="D-Amino Acid Oxidase, subunit A, domain 2"/>
    <property type="match status" value="1"/>
</dbReference>
<reference evidence="13 14" key="1">
    <citation type="submission" date="2006-03" db="EMBL/GenBank/DDBJ databases">
        <authorList>
            <person name="Pinhassi J."/>
            <person name="Pedros-Alio C."/>
            <person name="Ferriera S."/>
            <person name="Johnson J."/>
            <person name="Kravitz S."/>
            <person name="Halpern A."/>
            <person name="Remington K."/>
            <person name="Beeson K."/>
            <person name="Tran B."/>
            <person name="Rogers Y.-H."/>
            <person name="Friedman R."/>
            <person name="Venter J.C."/>
        </authorList>
    </citation>
    <scope>NUCLEOTIDE SEQUENCE [LARGE SCALE GENOMIC DNA]</scope>
    <source>
        <strain evidence="13 14">RED65</strain>
    </source>
</reference>
<evidence type="ECO:0000256" key="3">
    <source>
        <dbReference type="ARBA" id="ARBA00022630"/>
    </source>
</evidence>
<evidence type="ECO:0000256" key="4">
    <source>
        <dbReference type="ARBA" id="ARBA00022679"/>
    </source>
</evidence>
<comment type="similarity">
    <text evidence="10">In the C-terminal section; belongs to the DAO family.</text>
</comment>
<keyword evidence="9 10" id="KW-0511">Multifunctional enzyme</keyword>
<name>Q1N5L0_9GAMM</name>
<dbReference type="Pfam" id="PF01266">
    <property type="entry name" value="DAO"/>
    <property type="match status" value="1"/>
</dbReference>
<keyword evidence="2 10" id="KW-0489">Methyltransferase</keyword>
<comment type="subcellular location">
    <subcellularLocation>
        <location evidence="10">Cytoplasm</location>
    </subcellularLocation>
</comment>
<dbReference type="Proteomes" id="UP000004263">
    <property type="component" value="Unassembled WGS sequence"/>
</dbReference>
<dbReference type="RefSeq" id="WP_007017350.1">
    <property type="nucleotide sequence ID" value="NZ_CH724113.1"/>
</dbReference>
<evidence type="ECO:0000256" key="7">
    <source>
        <dbReference type="ARBA" id="ARBA00022827"/>
    </source>
</evidence>
<comment type="caution">
    <text evidence="13">The sequence shown here is derived from an EMBL/GenBank/DDBJ whole genome shotgun (WGS) entry which is preliminary data.</text>
</comment>
<dbReference type="EMBL" id="AAQH01000001">
    <property type="protein sequence ID" value="EAT13932.1"/>
    <property type="molecule type" value="Genomic_DNA"/>
</dbReference>
<protein>
    <recommendedName>
        <fullName evidence="10">tRNA 5-methylaminomethyl-2-thiouridine biosynthesis bifunctional protein MnmC</fullName>
        <shortName evidence="10">tRNA mnm(5)s(2)U biosynthesis bifunctional protein</shortName>
    </recommendedName>
    <domain>
        <recommendedName>
            <fullName evidence="10">tRNA (mnm(5)s(2)U34)-methyltransferase</fullName>
            <ecNumber evidence="10">2.1.1.61</ecNumber>
        </recommendedName>
    </domain>
    <domain>
        <recommendedName>
            <fullName evidence="10">FAD-dependent cmnm(5)s(2)U34 oxidoreductase</fullName>
            <ecNumber evidence="10">1.5.-.-</ecNumber>
        </recommendedName>
    </domain>
</protein>
<evidence type="ECO:0000259" key="11">
    <source>
        <dbReference type="Pfam" id="PF01266"/>
    </source>
</evidence>
<dbReference type="InterPro" id="IPR006076">
    <property type="entry name" value="FAD-dep_OxRdtase"/>
</dbReference>
<evidence type="ECO:0000256" key="1">
    <source>
        <dbReference type="ARBA" id="ARBA00022490"/>
    </source>
</evidence>
<evidence type="ECO:0000256" key="8">
    <source>
        <dbReference type="ARBA" id="ARBA00023002"/>
    </source>
</evidence>
<dbReference type="Pfam" id="PF05430">
    <property type="entry name" value="Methyltransf_30"/>
    <property type="match status" value="1"/>
</dbReference>